<dbReference type="PIRSF" id="PIRSF028763">
    <property type="entry name" value="RNA_pol_Rpc34"/>
    <property type="match status" value="1"/>
</dbReference>
<dbReference type="Gene3D" id="1.10.10.10">
    <property type="entry name" value="Winged helix-like DNA-binding domain superfamily/Winged helix DNA-binding domain"/>
    <property type="match status" value="1"/>
</dbReference>
<dbReference type="InterPro" id="IPR036390">
    <property type="entry name" value="WH_DNA-bd_sf"/>
</dbReference>
<dbReference type="EMBL" id="GL732580">
    <property type="protein sequence ID" value="EFX74818.1"/>
    <property type="molecule type" value="Genomic_DNA"/>
</dbReference>
<evidence type="ECO:0000256" key="6">
    <source>
        <dbReference type="PIRNR" id="PIRNR028763"/>
    </source>
</evidence>
<keyword evidence="4 6" id="KW-0804">Transcription</keyword>
<dbReference type="STRING" id="6669.E9H0H2"/>
<keyword evidence="5 6" id="KW-0539">Nucleus</keyword>
<dbReference type="eggNOG" id="KOG3233">
    <property type="taxonomic scope" value="Eukaryota"/>
</dbReference>
<keyword evidence="3 6" id="KW-0240">DNA-directed RNA polymerase</keyword>
<dbReference type="Proteomes" id="UP000000305">
    <property type="component" value="Unassembled WGS sequence"/>
</dbReference>
<dbReference type="GO" id="GO:0005654">
    <property type="term" value="C:nucleoplasm"/>
    <property type="evidence" value="ECO:0007669"/>
    <property type="project" value="UniProtKB-ARBA"/>
</dbReference>
<dbReference type="AlphaFoldDB" id="E9H0H2"/>
<dbReference type="GO" id="GO:0006383">
    <property type="term" value="P:transcription by RNA polymerase III"/>
    <property type="evidence" value="ECO:0007669"/>
    <property type="project" value="UniProtKB-UniRule"/>
</dbReference>
<reference evidence="7 8" key="1">
    <citation type="journal article" date="2011" name="Science">
        <title>The ecoresponsive genome of Daphnia pulex.</title>
        <authorList>
            <person name="Colbourne J.K."/>
            <person name="Pfrender M.E."/>
            <person name="Gilbert D."/>
            <person name="Thomas W.K."/>
            <person name="Tucker A."/>
            <person name="Oakley T.H."/>
            <person name="Tokishita S."/>
            <person name="Aerts A."/>
            <person name="Arnold G.J."/>
            <person name="Basu M.K."/>
            <person name="Bauer D.J."/>
            <person name="Caceres C.E."/>
            <person name="Carmel L."/>
            <person name="Casola C."/>
            <person name="Choi J.H."/>
            <person name="Detter J.C."/>
            <person name="Dong Q."/>
            <person name="Dusheyko S."/>
            <person name="Eads B.D."/>
            <person name="Frohlich T."/>
            <person name="Geiler-Samerotte K.A."/>
            <person name="Gerlach D."/>
            <person name="Hatcher P."/>
            <person name="Jogdeo S."/>
            <person name="Krijgsveld J."/>
            <person name="Kriventseva E.V."/>
            <person name="Kultz D."/>
            <person name="Laforsch C."/>
            <person name="Lindquist E."/>
            <person name="Lopez J."/>
            <person name="Manak J.R."/>
            <person name="Muller J."/>
            <person name="Pangilinan J."/>
            <person name="Patwardhan R.P."/>
            <person name="Pitluck S."/>
            <person name="Pritham E.J."/>
            <person name="Rechtsteiner A."/>
            <person name="Rho M."/>
            <person name="Rogozin I.B."/>
            <person name="Sakarya O."/>
            <person name="Salamov A."/>
            <person name="Schaack S."/>
            <person name="Shapiro H."/>
            <person name="Shiga Y."/>
            <person name="Skalitzky C."/>
            <person name="Smith Z."/>
            <person name="Souvorov A."/>
            <person name="Sung W."/>
            <person name="Tang Z."/>
            <person name="Tsuchiya D."/>
            <person name="Tu H."/>
            <person name="Vos H."/>
            <person name="Wang M."/>
            <person name="Wolf Y.I."/>
            <person name="Yamagata H."/>
            <person name="Yamada T."/>
            <person name="Ye Y."/>
            <person name="Shaw J.R."/>
            <person name="Andrews J."/>
            <person name="Crease T.J."/>
            <person name="Tang H."/>
            <person name="Lucas S.M."/>
            <person name="Robertson H.M."/>
            <person name="Bork P."/>
            <person name="Koonin E.V."/>
            <person name="Zdobnov E.M."/>
            <person name="Grigoriev I.V."/>
            <person name="Lynch M."/>
            <person name="Boore J.L."/>
        </authorList>
    </citation>
    <scope>NUCLEOTIDE SEQUENCE [LARGE SCALE GENOMIC DNA]</scope>
</reference>
<dbReference type="GO" id="GO:0005666">
    <property type="term" value="C:RNA polymerase III complex"/>
    <property type="evidence" value="ECO:0000318"/>
    <property type="project" value="GO_Central"/>
</dbReference>
<sequence length="245" mass="27652">MCVKVFVLIAHGRQLVKYIKLKEVDKEENVVMRIIEEAGNKGILNKDIRDQSGLNLTTINKILKALEGKNLIKSVLSISVAKIKVYMLFDLQPDRSVTGGSWYTDGEFESELVDIMNQQCYRMLQQKAEAAKLKAMDGPLIVRNASFLSSKEICQMISDMNIVKFNLTVEEIEAILETLVYDGKIEMRMVSDGDERIKTYRIVETLLSSAAIVRIPCGVCPVIEKCGTTGEVQPKNCAYYDQWLD</sequence>
<organism evidence="7 8">
    <name type="scientific">Daphnia pulex</name>
    <name type="common">Water flea</name>
    <dbReference type="NCBI Taxonomy" id="6669"/>
    <lineage>
        <taxon>Eukaryota</taxon>
        <taxon>Metazoa</taxon>
        <taxon>Ecdysozoa</taxon>
        <taxon>Arthropoda</taxon>
        <taxon>Crustacea</taxon>
        <taxon>Branchiopoda</taxon>
        <taxon>Diplostraca</taxon>
        <taxon>Cladocera</taxon>
        <taxon>Anomopoda</taxon>
        <taxon>Daphniidae</taxon>
        <taxon>Daphnia</taxon>
    </lineage>
</organism>
<dbReference type="FunFam" id="1.10.10.10:FF:000116">
    <property type="entry name" value="DNA-directed RNA polymerase III subunit RPC6"/>
    <property type="match status" value="1"/>
</dbReference>
<dbReference type="InterPro" id="IPR016049">
    <property type="entry name" value="RNA_pol_Rpc34-like"/>
</dbReference>
<comment type="function">
    <text evidence="6">DNA-dependent RNA polymerase catalyzes the transcription of DNA into RNA using the four ribonucleoside triphosphates as substrates. Specific peripheric component of RNA polymerase III which synthesizes small RNAs, such as 5S rRNA and tRNAs.</text>
</comment>
<evidence type="ECO:0000256" key="4">
    <source>
        <dbReference type="ARBA" id="ARBA00023163"/>
    </source>
</evidence>
<protein>
    <recommendedName>
        <fullName evidence="6">DNA-directed RNA polymerase III subunit RPC6</fullName>
        <shortName evidence="6">RNA polymerase III subunit C6</shortName>
    </recommendedName>
</protein>
<evidence type="ECO:0000313" key="8">
    <source>
        <dbReference type="Proteomes" id="UP000000305"/>
    </source>
</evidence>
<dbReference type="SUPFAM" id="SSF46785">
    <property type="entry name" value="Winged helix' DNA-binding domain"/>
    <property type="match status" value="1"/>
</dbReference>
<evidence type="ECO:0000256" key="1">
    <source>
        <dbReference type="ARBA" id="ARBA00004123"/>
    </source>
</evidence>
<gene>
    <name evidence="7" type="ORF">DAPPUDRAFT_324023</name>
</gene>
<dbReference type="InterPro" id="IPR007832">
    <property type="entry name" value="RNA_pol_Rpc34"/>
</dbReference>
<dbReference type="FunCoup" id="E9H0H2">
    <property type="interactions" value="1621"/>
</dbReference>
<dbReference type="OrthoDB" id="613763at2759"/>
<accession>E9H0H2</accession>
<comment type="similarity">
    <text evidence="2 6">Belongs to the eukaryotic RPC34/RPC39 RNA polymerase subunit family.</text>
</comment>
<evidence type="ECO:0000256" key="3">
    <source>
        <dbReference type="ARBA" id="ARBA00022478"/>
    </source>
</evidence>
<dbReference type="HOGENOM" id="CLU_033661_1_0_1"/>
<evidence type="ECO:0000313" key="7">
    <source>
        <dbReference type="EMBL" id="EFX74818.1"/>
    </source>
</evidence>
<comment type="subcellular location">
    <subcellularLocation>
        <location evidence="1 6">Nucleus</location>
    </subcellularLocation>
</comment>
<evidence type="ECO:0000256" key="5">
    <source>
        <dbReference type="ARBA" id="ARBA00023242"/>
    </source>
</evidence>
<dbReference type="Pfam" id="PF05158">
    <property type="entry name" value="RNA_pol_Rpc34"/>
    <property type="match status" value="1"/>
</dbReference>
<dbReference type="KEGG" id="dpx:DAPPUDRAFT_324023"/>
<dbReference type="InterPro" id="IPR036388">
    <property type="entry name" value="WH-like_DNA-bd_sf"/>
</dbReference>
<dbReference type="GO" id="GO:0005737">
    <property type="term" value="C:cytoplasm"/>
    <property type="evidence" value="ECO:0007669"/>
    <property type="project" value="UniProtKB-ARBA"/>
</dbReference>
<keyword evidence="8" id="KW-1185">Reference proteome</keyword>
<evidence type="ECO:0000256" key="2">
    <source>
        <dbReference type="ARBA" id="ARBA00011038"/>
    </source>
</evidence>
<dbReference type="OMA" id="FSCDIFN"/>
<name>E9H0H2_DAPPU</name>
<dbReference type="PANTHER" id="PTHR12780">
    <property type="entry name" value="RNA POLYMERASE III DNA DIRECTED , 39KD SUBUNIT-RELATED"/>
    <property type="match status" value="1"/>
</dbReference>
<proteinExistence type="inferred from homology"/>
<dbReference type="InParanoid" id="E9H0H2"/>